<organism evidence="6 7">
    <name type="scientific">Candidatus Cryptobacteroides merdigallinarum</name>
    <dbReference type="NCBI Taxonomy" id="2840770"/>
    <lineage>
        <taxon>Bacteria</taxon>
        <taxon>Pseudomonadati</taxon>
        <taxon>Bacteroidota</taxon>
        <taxon>Bacteroidia</taxon>
        <taxon>Bacteroidales</taxon>
        <taxon>Candidatus Cryptobacteroides</taxon>
    </lineage>
</organism>
<dbReference type="GO" id="GO:0000150">
    <property type="term" value="F:DNA strand exchange activity"/>
    <property type="evidence" value="ECO:0007669"/>
    <property type="project" value="InterPro"/>
</dbReference>
<keyword evidence="2" id="KW-0233">DNA recombination</keyword>
<accession>A0A9D9ELK3</accession>
<name>A0A9D9ELK3_9BACT</name>
<evidence type="ECO:0000256" key="2">
    <source>
        <dbReference type="ARBA" id="ARBA00023172"/>
    </source>
</evidence>
<protein>
    <submittedName>
        <fullName evidence="6">Recombinase family protein</fullName>
    </submittedName>
</protein>
<dbReference type="SUPFAM" id="SSF53041">
    <property type="entry name" value="Resolvase-like"/>
    <property type="match status" value="1"/>
</dbReference>
<evidence type="ECO:0000259" key="4">
    <source>
        <dbReference type="PROSITE" id="PS51736"/>
    </source>
</evidence>
<dbReference type="InterPro" id="IPR038109">
    <property type="entry name" value="DNA_bind_recomb_sf"/>
</dbReference>
<dbReference type="InterPro" id="IPR050639">
    <property type="entry name" value="SSR_resolvase"/>
</dbReference>
<dbReference type="CDD" id="cd00338">
    <property type="entry name" value="Ser_Recombinase"/>
    <property type="match status" value="1"/>
</dbReference>
<evidence type="ECO:0000259" key="5">
    <source>
        <dbReference type="PROSITE" id="PS51737"/>
    </source>
</evidence>
<gene>
    <name evidence="6" type="ORF">IAC29_08005</name>
</gene>
<dbReference type="Pfam" id="PF00239">
    <property type="entry name" value="Resolvase"/>
    <property type="match status" value="1"/>
</dbReference>
<dbReference type="AlphaFoldDB" id="A0A9D9ELK3"/>
<keyword evidence="1" id="KW-0238">DNA-binding</keyword>
<dbReference type="Gene3D" id="3.90.1750.20">
    <property type="entry name" value="Putative Large Serine Recombinase, Chain B, Domain 2"/>
    <property type="match status" value="1"/>
</dbReference>
<evidence type="ECO:0000313" key="7">
    <source>
        <dbReference type="Proteomes" id="UP000810252"/>
    </source>
</evidence>
<evidence type="ECO:0000313" key="6">
    <source>
        <dbReference type="EMBL" id="MBO8449198.1"/>
    </source>
</evidence>
<reference evidence="6" key="2">
    <citation type="journal article" date="2021" name="PeerJ">
        <title>Extensive microbial diversity within the chicken gut microbiome revealed by metagenomics and culture.</title>
        <authorList>
            <person name="Gilroy R."/>
            <person name="Ravi A."/>
            <person name="Getino M."/>
            <person name="Pursley I."/>
            <person name="Horton D.L."/>
            <person name="Alikhan N.F."/>
            <person name="Baker D."/>
            <person name="Gharbi K."/>
            <person name="Hall N."/>
            <person name="Watson M."/>
            <person name="Adriaenssens E.M."/>
            <person name="Foster-Nyarko E."/>
            <person name="Jarju S."/>
            <person name="Secka A."/>
            <person name="Antonio M."/>
            <person name="Oren A."/>
            <person name="Chaudhuri R.R."/>
            <person name="La Ragione R."/>
            <person name="Hildebrand F."/>
            <person name="Pallen M.J."/>
        </authorList>
    </citation>
    <scope>NUCLEOTIDE SEQUENCE</scope>
    <source>
        <strain evidence="6">20514</strain>
    </source>
</reference>
<dbReference type="InterPro" id="IPR006119">
    <property type="entry name" value="Resolv_N"/>
</dbReference>
<dbReference type="Gene3D" id="3.40.50.1390">
    <property type="entry name" value="Resolvase, N-terminal catalytic domain"/>
    <property type="match status" value="1"/>
</dbReference>
<feature type="domain" description="Resolvase/invertase-type recombinase catalytic" evidence="4">
    <location>
        <begin position="29"/>
        <end position="176"/>
    </location>
</feature>
<dbReference type="PANTHER" id="PTHR30461:SF2">
    <property type="entry name" value="SERINE RECOMBINASE PINE-RELATED"/>
    <property type="match status" value="1"/>
</dbReference>
<dbReference type="Pfam" id="PF07508">
    <property type="entry name" value="Recombinase"/>
    <property type="match status" value="1"/>
</dbReference>
<evidence type="ECO:0000256" key="3">
    <source>
        <dbReference type="SAM" id="Coils"/>
    </source>
</evidence>
<reference evidence="6" key="1">
    <citation type="submission" date="2020-10" db="EMBL/GenBank/DDBJ databases">
        <authorList>
            <person name="Gilroy R."/>
        </authorList>
    </citation>
    <scope>NUCLEOTIDE SEQUENCE</scope>
    <source>
        <strain evidence="6">20514</strain>
    </source>
</reference>
<dbReference type="PROSITE" id="PS51737">
    <property type="entry name" value="RECOMBINASE_DNA_BIND"/>
    <property type="match status" value="1"/>
</dbReference>
<dbReference type="InterPro" id="IPR011109">
    <property type="entry name" value="DNA_bind_recombinase_dom"/>
</dbReference>
<dbReference type="EMBL" id="JADIMQ010000112">
    <property type="protein sequence ID" value="MBO8449198.1"/>
    <property type="molecule type" value="Genomic_DNA"/>
</dbReference>
<sequence length="537" mass="61155">MIKNKKTDNLSREERIIRKRKELAKKEKVAAIWTRVSSADQYKNNNSIPTQIAACEDYCARNGIRVKKYFGGENESGSKAGELFLDMIGEVLADPEYNHIIVYDFDRFSRSSTDGIIYKAKAKNSGVTVKSVNQPIDENNILAEQIENIFIVLANIDNAMRKHKCHEGMVACINRGEWYSRPPFGYTAKKVGKKHIITVNEQGRTLKRAFEWIVDEPEIRQSEIIRRLRSEGLVISKQKLSQCLRNCFYCGLLEHEYLNGNRIEGCQEPLITKAMYWKVQDILNGNNSNYLHAKETPRFPLKGYLKSNKDGRTMTGYTVKKKNLDYYKSNGKGCNVSAKTVHAQFVEILNSLSVPDKFKPLFEMAIRQKFTEKEGEFTDRAQSVSKNLNTLRAKLKTAKTRYVTEDCISEDDYNEVKANLEQRITECEQELKRCTTARSNLAEYTSTTLKIASSLGSEWEKGDFEVCQKIQALVFPEGILWDNENRVARTENMNPFFAKIGLAVRSVRGMDIKEKDTSNEVSCLVAGEGLEPPASGL</sequence>
<dbReference type="GO" id="GO:0003677">
    <property type="term" value="F:DNA binding"/>
    <property type="evidence" value="ECO:0007669"/>
    <property type="project" value="UniProtKB-KW"/>
</dbReference>
<comment type="caution">
    <text evidence="6">The sequence shown here is derived from an EMBL/GenBank/DDBJ whole genome shotgun (WGS) entry which is preliminary data.</text>
</comment>
<evidence type="ECO:0000256" key="1">
    <source>
        <dbReference type="ARBA" id="ARBA00023125"/>
    </source>
</evidence>
<feature type="domain" description="Recombinase" evidence="5">
    <location>
        <begin position="183"/>
        <end position="289"/>
    </location>
</feature>
<dbReference type="SMART" id="SM00857">
    <property type="entry name" value="Resolvase"/>
    <property type="match status" value="1"/>
</dbReference>
<keyword evidence="3" id="KW-0175">Coiled coil</keyword>
<dbReference type="InterPro" id="IPR036162">
    <property type="entry name" value="Resolvase-like_N_sf"/>
</dbReference>
<dbReference type="PANTHER" id="PTHR30461">
    <property type="entry name" value="DNA-INVERTASE FROM LAMBDOID PROPHAGE"/>
    <property type="match status" value="1"/>
</dbReference>
<dbReference type="PROSITE" id="PS51736">
    <property type="entry name" value="RECOMBINASES_3"/>
    <property type="match status" value="1"/>
</dbReference>
<feature type="coiled-coil region" evidence="3">
    <location>
        <begin position="381"/>
        <end position="437"/>
    </location>
</feature>
<proteinExistence type="predicted"/>
<dbReference type="Proteomes" id="UP000810252">
    <property type="component" value="Unassembled WGS sequence"/>
</dbReference>